<accession>A0A6J4LDW3</accession>
<proteinExistence type="predicted"/>
<dbReference type="GO" id="GO:0004300">
    <property type="term" value="F:enoyl-CoA hydratase activity"/>
    <property type="evidence" value="ECO:0007669"/>
    <property type="project" value="UniProtKB-EC"/>
</dbReference>
<dbReference type="AlphaFoldDB" id="A0A6J4LDW3"/>
<feature type="non-terminal residue" evidence="2">
    <location>
        <position position="263"/>
    </location>
</feature>
<feature type="compositionally biased region" description="Basic and acidic residues" evidence="1">
    <location>
        <begin position="1"/>
        <end position="28"/>
    </location>
</feature>
<feature type="non-terminal residue" evidence="2">
    <location>
        <position position="1"/>
    </location>
</feature>
<dbReference type="EMBL" id="CADCUC010000286">
    <property type="protein sequence ID" value="CAA9330985.1"/>
    <property type="molecule type" value="Genomic_DNA"/>
</dbReference>
<keyword evidence="2" id="KW-0456">Lyase</keyword>
<dbReference type="EC" id="4.2.1.17" evidence="2"/>
<feature type="compositionally biased region" description="Low complexity" evidence="1">
    <location>
        <begin position="253"/>
        <end position="263"/>
    </location>
</feature>
<feature type="region of interest" description="Disordered" evidence="1">
    <location>
        <begin position="1"/>
        <end position="263"/>
    </location>
</feature>
<name>A0A6J4LDW3_9HYPH</name>
<reference evidence="2" key="1">
    <citation type="submission" date="2020-02" db="EMBL/GenBank/DDBJ databases">
        <authorList>
            <person name="Meier V. D."/>
        </authorList>
    </citation>
    <scope>NUCLEOTIDE SEQUENCE</scope>
    <source>
        <strain evidence="2">AVDCRST_MAG90</strain>
    </source>
</reference>
<feature type="compositionally biased region" description="Basic and acidic residues" evidence="1">
    <location>
        <begin position="97"/>
        <end position="119"/>
    </location>
</feature>
<sequence length="263" mass="28591">EFLDPAPRDRGPRGDDHAGPARQAERAERRHARRTARCARSLRGGGGGARRGADRRGEGVLLRPGPHRGASARAGRQNRSRPAAGAGLQSAGPATHELSKGDHRGPERAGGRRLDEHRAVLRPRGRGPLCLSSGGVLPDRPHPGRRRHLDPAPHHWAEARARPDADRRPGLRRRGAAHGAGLPRVRRRELRGRDRGAGPSDRERSGPCAATDQTGGGCKPRQRSRRPTRAGGRVAAPLRDQRRFRRRRRGLPREAGAALRGTL</sequence>
<evidence type="ECO:0000313" key="2">
    <source>
        <dbReference type="EMBL" id="CAA9330985.1"/>
    </source>
</evidence>
<protein>
    <submittedName>
        <fullName evidence="2">Enoyl-CoA hydratase</fullName>
        <ecNumber evidence="2">4.2.1.17</ecNumber>
    </submittedName>
</protein>
<feature type="compositionally biased region" description="Basic and acidic residues" evidence="1">
    <location>
        <begin position="149"/>
        <end position="169"/>
    </location>
</feature>
<organism evidence="2">
    <name type="scientific">uncultured Microvirga sp</name>
    <dbReference type="NCBI Taxonomy" id="412392"/>
    <lineage>
        <taxon>Bacteria</taxon>
        <taxon>Pseudomonadati</taxon>
        <taxon>Pseudomonadota</taxon>
        <taxon>Alphaproteobacteria</taxon>
        <taxon>Hyphomicrobiales</taxon>
        <taxon>Methylobacteriaceae</taxon>
        <taxon>Microvirga</taxon>
        <taxon>environmental samples</taxon>
    </lineage>
</organism>
<feature type="compositionally biased region" description="Basic and acidic residues" evidence="1">
    <location>
        <begin position="191"/>
        <end position="205"/>
    </location>
</feature>
<gene>
    <name evidence="2" type="ORF">AVDCRST_MAG90-1471</name>
</gene>
<evidence type="ECO:0000256" key="1">
    <source>
        <dbReference type="SAM" id="MobiDB-lite"/>
    </source>
</evidence>